<dbReference type="EMBL" id="CAUOFW020004946">
    <property type="protein sequence ID" value="CAK9167807.1"/>
    <property type="molecule type" value="Genomic_DNA"/>
</dbReference>
<evidence type="ECO:0000313" key="1">
    <source>
        <dbReference type="EMBL" id="CAK9167807.1"/>
    </source>
</evidence>
<comment type="caution">
    <text evidence="1">The sequence shown here is derived from an EMBL/GenBank/DDBJ whole genome shotgun (WGS) entry which is preliminary data.</text>
</comment>
<sequence length="133" mass="14785">MDYAFQLSSIMVELNLRKITLTEFLMADVIRIEYKNDTIICKEVFLTPVVLKECRRIVADSETSSFADILSHNVTEQGQPNEGKSTKMRSGCTKLGSSECWQEGQQCLMSIGIYGVLKDKGMMAPPGLQGGKI</sequence>
<dbReference type="SUPFAM" id="SSF89817">
    <property type="entry name" value="Mago nashi protein"/>
    <property type="match status" value="1"/>
</dbReference>
<dbReference type="InterPro" id="IPR036605">
    <property type="entry name" value="Mago_nashi_sf"/>
</dbReference>
<evidence type="ECO:0000313" key="2">
    <source>
        <dbReference type="Proteomes" id="UP001642360"/>
    </source>
</evidence>
<gene>
    <name evidence="1" type="ORF">ILEXP_LOCUS37125</name>
</gene>
<accession>A0ABC8TEF2</accession>
<protein>
    <submittedName>
        <fullName evidence="1">Uncharacterized protein</fullName>
    </submittedName>
</protein>
<proteinExistence type="predicted"/>
<dbReference type="Gene3D" id="3.30.1560.10">
    <property type="entry name" value="Mago nashi"/>
    <property type="match status" value="1"/>
</dbReference>
<name>A0ABC8TEF2_9AQUA</name>
<dbReference type="Proteomes" id="UP001642360">
    <property type="component" value="Unassembled WGS sequence"/>
</dbReference>
<dbReference type="AlphaFoldDB" id="A0ABC8TEF2"/>
<organism evidence="1 2">
    <name type="scientific">Ilex paraguariensis</name>
    <name type="common">yerba mate</name>
    <dbReference type="NCBI Taxonomy" id="185542"/>
    <lineage>
        <taxon>Eukaryota</taxon>
        <taxon>Viridiplantae</taxon>
        <taxon>Streptophyta</taxon>
        <taxon>Embryophyta</taxon>
        <taxon>Tracheophyta</taxon>
        <taxon>Spermatophyta</taxon>
        <taxon>Magnoliopsida</taxon>
        <taxon>eudicotyledons</taxon>
        <taxon>Gunneridae</taxon>
        <taxon>Pentapetalae</taxon>
        <taxon>asterids</taxon>
        <taxon>campanulids</taxon>
        <taxon>Aquifoliales</taxon>
        <taxon>Aquifoliaceae</taxon>
        <taxon>Ilex</taxon>
    </lineage>
</organism>
<reference evidence="1 2" key="1">
    <citation type="submission" date="2024-02" db="EMBL/GenBank/DDBJ databases">
        <authorList>
            <person name="Vignale AGUSTIN F."/>
            <person name="Sosa J E."/>
            <person name="Modenutti C."/>
        </authorList>
    </citation>
    <scope>NUCLEOTIDE SEQUENCE [LARGE SCALE GENOMIC DNA]</scope>
</reference>
<keyword evidence="2" id="KW-1185">Reference proteome</keyword>